<feature type="non-terminal residue" evidence="1">
    <location>
        <position position="1"/>
    </location>
</feature>
<accession>A0A382KED1</accession>
<evidence type="ECO:0000313" key="1">
    <source>
        <dbReference type="EMBL" id="SVC21955.1"/>
    </source>
</evidence>
<organism evidence="1">
    <name type="scientific">marine metagenome</name>
    <dbReference type="NCBI Taxonomy" id="408172"/>
    <lineage>
        <taxon>unclassified sequences</taxon>
        <taxon>metagenomes</taxon>
        <taxon>ecological metagenomes</taxon>
    </lineage>
</organism>
<reference evidence="1" key="1">
    <citation type="submission" date="2018-05" db="EMBL/GenBank/DDBJ databases">
        <authorList>
            <person name="Lanie J.A."/>
            <person name="Ng W.-L."/>
            <person name="Kazmierczak K.M."/>
            <person name="Andrzejewski T.M."/>
            <person name="Davidsen T.M."/>
            <person name="Wayne K.J."/>
            <person name="Tettelin H."/>
            <person name="Glass J.I."/>
            <person name="Rusch D."/>
            <person name="Podicherti R."/>
            <person name="Tsui H.-C.T."/>
            <person name="Winkler M.E."/>
        </authorList>
    </citation>
    <scope>NUCLEOTIDE SEQUENCE</scope>
</reference>
<protein>
    <recommendedName>
        <fullName evidence="2">Phytanoyl-CoA dioxygenase family protein</fullName>
    </recommendedName>
</protein>
<evidence type="ECO:0008006" key="2">
    <source>
        <dbReference type="Google" id="ProtNLM"/>
    </source>
</evidence>
<sequence length="259" mass="28750">IATVNDGIDADRAIHPEHWQMGPRVGFDAVGCDAPDLLHRTLALDGMVYHPSIWSLVRSILGEGTLCSGLTFMFRFPCDGDPPEDIDGGDPLCLSRQWHREDRGNVEGAQENAYFTSAIQAIYYLDDVDEGCHCTSIIPESAVTKRSLPKTTEGDVCITGTESAYVDPEKPPWMDSFGREGPRRIGRVDVHARAGSVLVFNNASLHCATIRKTARLRRALHVRYRQPEPVRSRHALKTPCESVADFQTALPDRPGMRRV</sequence>
<dbReference type="Gene3D" id="2.60.120.620">
    <property type="entry name" value="q2cbj1_9rhob like domain"/>
    <property type="match status" value="1"/>
</dbReference>
<name>A0A382KED1_9ZZZZ</name>
<proteinExistence type="predicted"/>
<dbReference type="AlphaFoldDB" id="A0A382KED1"/>
<gene>
    <name evidence="1" type="ORF">METZ01_LOCUS274809</name>
</gene>
<dbReference type="EMBL" id="UINC01079700">
    <property type="protein sequence ID" value="SVC21955.1"/>
    <property type="molecule type" value="Genomic_DNA"/>
</dbReference>
<dbReference type="SUPFAM" id="SSF51197">
    <property type="entry name" value="Clavaminate synthase-like"/>
    <property type="match status" value="1"/>
</dbReference>